<evidence type="ECO:0000313" key="2">
    <source>
        <dbReference type="Proteomes" id="UP000824201"/>
    </source>
</evidence>
<name>A0A9D1EEL0_9FIRM</name>
<gene>
    <name evidence="1" type="ORF">IAC96_05930</name>
</gene>
<proteinExistence type="predicted"/>
<accession>A0A9D1EEL0</accession>
<dbReference type="AlphaFoldDB" id="A0A9D1EEL0"/>
<protein>
    <submittedName>
        <fullName evidence="1">Uncharacterized protein</fullName>
    </submittedName>
</protein>
<reference evidence="1" key="1">
    <citation type="submission" date="2020-10" db="EMBL/GenBank/DDBJ databases">
        <authorList>
            <person name="Gilroy R."/>
        </authorList>
    </citation>
    <scope>NUCLEOTIDE SEQUENCE</scope>
    <source>
        <strain evidence="1">ChiW13-3771</strain>
    </source>
</reference>
<dbReference type="Proteomes" id="UP000824201">
    <property type="component" value="Unassembled WGS sequence"/>
</dbReference>
<organism evidence="1 2">
    <name type="scientific">Candidatus Fimimorpha faecalis</name>
    <dbReference type="NCBI Taxonomy" id="2840824"/>
    <lineage>
        <taxon>Bacteria</taxon>
        <taxon>Bacillati</taxon>
        <taxon>Bacillota</taxon>
        <taxon>Clostridia</taxon>
        <taxon>Eubacteriales</taxon>
        <taxon>Candidatus Fimimorpha</taxon>
    </lineage>
</organism>
<dbReference type="Gene3D" id="3.80.10.10">
    <property type="entry name" value="Ribonuclease Inhibitor"/>
    <property type="match status" value="1"/>
</dbReference>
<dbReference type="InterPro" id="IPR032675">
    <property type="entry name" value="LRR_dom_sf"/>
</dbReference>
<dbReference type="PROSITE" id="PS51257">
    <property type="entry name" value="PROKAR_LIPOPROTEIN"/>
    <property type="match status" value="1"/>
</dbReference>
<dbReference type="EMBL" id="DVHN01000065">
    <property type="protein sequence ID" value="HIR88473.1"/>
    <property type="molecule type" value="Genomic_DNA"/>
</dbReference>
<comment type="caution">
    <text evidence="1">The sequence shown here is derived from an EMBL/GenBank/DDBJ whole genome shotgun (WGS) entry which is preliminary data.</text>
</comment>
<reference evidence="1" key="2">
    <citation type="journal article" date="2021" name="PeerJ">
        <title>Extensive microbial diversity within the chicken gut microbiome revealed by metagenomics and culture.</title>
        <authorList>
            <person name="Gilroy R."/>
            <person name="Ravi A."/>
            <person name="Getino M."/>
            <person name="Pursley I."/>
            <person name="Horton D.L."/>
            <person name="Alikhan N.F."/>
            <person name="Baker D."/>
            <person name="Gharbi K."/>
            <person name="Hall N."/>
            <person name="Watson M."/>
            <person name="Adriaenssens E.M."/>
            <person name="Foster-Nyarko E."/>
            <person name="Jarju S."/>
            <person name="Secka A."/>
            <person name="Antonio M."/>
            <person name="Oren A."/>
            <person name="Chaudhuri R.R."/>
            <person name="La Ragione R."/>
            <person name="Hildebrand F."/>
            <person name="Pallen M.J."/>
        </authorList>
    </citation>
    <scope>NUCLEOTIDE SEQUENCE</scope>
    <source>
        <strain evidence="1">ChiW13-3771</strain>
    </source>
</reference>
<sequence>MIKRKKIAISIVLAVSILSGCSGENTIVQQQNIETMTEKLEEEFYAMAEEFQQLYDPCDQMAEVYNHALDILRTYIEDGGEEARKKALNEIKELMKTIQNQNLSDYVMSEEVQSFLKKRGIPESEFLAIAQKRVTDQQEYLQQMESYEQNLSEFIVNIGVIPMTLKISVDYQKEIQECERMWMSYAANEVFLSLKEEELDYMKKNVFSNWKFYCPEEMVWQDKASYALQKQEEYWNKEMELLNQMTEEVGELVNPEYGEEYGYVVDADANVMILRYIGENTETEIPEVMQNYPVTAIHSGAFGNTNIKEVFIPTTIKMFGDDIFAGCPEVTIYGEKGSTAEKYAELEGIPFQGKENRQ</sequence>
<evidence type="ECO:0000313" key="1">
    <source>
        <dbReference type="EMBL" id="HIR88473.1"/>
    </source>
</evidence>